<feature type="region of interest" description="Disordered" evidence="14">
    <location>
        <begin position="684"/>
        <end position="736"/>
    </location>
</feature>
<name>A0A3B0A4Y9_9ACTN</name>
<keyword evidence="3" id="KW-0121">Carboxypeptidase</keyword>
<evidence type="ECO:0000256" key="11">
    <source>
        <dbReference type="ARBA" id="ARBA00023316"/>
    </source>
</evidence>
<evidence type="ECO:0000256" key="13">
    <source>
        <dbReference type="ARBA" id="ARBA00049902"/>
    </source>
</evidence>
<gene>
    <name evidence="17" type="ORF">D7193_12630</name>
</gene>
<keyword evidence="5" id="KW-0328">Glycosyltransferase</keyword>
<keyword evidence="6" id="KW-0808">Transferase</keyword>
<evidence type="ECO:0000256" key="9">
    <source>
        <dbReference type="ARBA" id="ARBA00022984"/>
    </source>
</evidence>
<evidence type="ECO:0000256" key="8">
    <source>
        <dbReference type="ARBA" id="ARBA00022960"/>
    </source>
</evidence>
<keyword evidence="9" id="KW-0573">Peptidoglycan synthesis</keyword>
<evidence type="ECO:0000256" key="5">
    <source>
        <dbReference type="ARBA" id="ARBA00022676"/>
    </source>
</evidence>
<dbReference type="AlphaFoldDB" id="A0A3B0A4Y9"/>
<dbReference type="GO" id="GO:0008658">
    <property type="term" value="F:penicillin binding"/>
    <property type="evidence" value="ECO:0007669"/>
    <property type="project" value="InterPro"/>
</dbReference>
<organism evidence="17 18">
    <name type="scientific">Micromonospora costi</name>
    <dbReference type="NCBI Taxonomy" id="1530042"/>
    <lineage>
        <taxon>Bacteria</taxon>
        <taxon>Bacillati</taxon>
        <taxon>Actinomycetota</taxon>
        <taxon>Actinomycetes</taxon>
        <taxon>Micromonosporales</taxon>
        <taxon>Micromonosporaceae</taxon>
        <taxon>Micromonospora</taxon>
    </lineage>
</organism>
<comment type="caution">
    <text evidence="17">The sequence shown here is derived from an EMBL/GenBank/DDBJ whole genome shotgun (WGS) entry which is preliminary data.</text>
</comment>
<evidence type="ECO:0000256" key="14">
    <source>
        <dbReference type="SAM" id="MobiDB-lite"/>
    </source>
</evidence>
<dbReference type="GO" id="GO:0009002">
    <property type="term" value="F:serine-type D-Ala-D-Ala carboxypeptidase activity"/>
    <property type="evidence" value="ECO:0007669"/>
    <property type="project" value="UniProtKB-EC"/>
</dbReference>
<dbReference type="GO" id="GO:0008360">
    <property type="term" value="P:regulation of cell shape"/>
    <property type="evidence" value="ECO:0007669"/>
    <property type="project" value="UniProtKB-KW"/>
</dbReference>
<evidence type="ECO:0000259" key="15">
    <source>
        <dbReference type="Pfam" id="PF00905"/>
    </source>
</evidence>
<comment type="catalytic activity">
    <reaction evidence="12">
        <text>Preferential cleavage: (Ac)2-L-Lys-D-Ala-|-D-Ala. Also transpeptidation of peptidyl-alanyl moieties that are N-acyl substituents of D-alanine.</text>
        <dbReference type="EC" id="3.4.16.4"/>
    </reaction>
</comment>
<comment type="similarity">
    <text evidence="1">In the C-terminal section; belongs to the transpeptidase family.</text>
</comment>
<sequence>MAPLRSPLARVFTVLLAGLLAGLVLAVAALPGNLLLGIATRSAFGAYDALPDVLRTPVTPQRSYLYANDGKTLITTFYDVNRTDVPLAEIAPVMRQAIVAAEDRRFYSHGGADLRGLVRALVANVKGGGTEQGGSTLTMQYVRNVLKTDPSRTAEERQAATDQTVGRKLQEIRYATQLENSLSKDEILNRYLNIAYFGSGAYGVAAASQRYFGKEPSQLTLAESALLAGLVQSPEAYSPIDGDKHAALARRAYVLDSMVDTGAITAAQAAQAKAEKLDLHPTAQPNGCTAVAQGHDDWGYFCDYLRRWWLTQPAFGSTVEEREQALRRGGYTVVTSLDPQVQATAQKQATEVYGYGNKRALPIAAVEPGTGRVLAMAVNRHYSLAANPSGQENYPNTVNPLISGGGGVDGYQAGSTFKLFTMLAALESGRTLSTGFDAPAKLPTRYPAEGEGTCDGHWCPANANPEWMDGYRMMWDGFGRSVNTYFVWLAEQVGQDKVVEMAQRLGITFRADADAEFARNDAANWGSFTLGVAATTPLDLANAYATVASEGMYCTPLPVVSVKNAKGESVPVTDPSCKRVLDTDVARAATDAARCPVGQQSAYGQCNGGTATSVTQILDGRPVAGKTGSSEENATETFVGYTPQVAVAGIAANPDDPTDSVGSAVQAKVIDAVARVIATAVDGTPEKGFTAPSRELAGDPRRPVERPQARQDGRSSDDRRPSDDRSLLERWFDRRG</sequence>
<comment type="catalytic activity">
    <reaction evidence="13">
        <text>[GlcNAc-(1-&gt;4)-Mur2Ac(oyl-L-Ala-gamma-D-Glu-L-Lys-D-Ala-D-Ala)](n)-di-trans,octa-cis-undecaprenyl diphosphate + beta-D-GlcNAc-(1-&gt;4)-Mur2Ac(oyl-L-Ala-gamma-D-Glu-L-Lys-D-Ala-D-Ala)-di-trans,octa-cis-undecaprenyl diphosphate = [GlcNAc-(1-&gt;4)-Mur2Ac(oyl-L-Ala-gamma-D-Glu-L-Lys-D-Ala-D-Ala)](n+1)-di-trans,octa-cis-undecaprenyl diphosphate + di-trans,octa-cis-undecaprenyl diphosphate + H(+)</text>
        <dbReference type="Rhea" id="RHEA:23708"/>
        <dbReference type="Rhea" id="RHEA-COMP:9602"/>
        <dbReference type="Rhea" id="RHEA-COMP:9603"/>
        <dbReference type="ChEBI" id="CHEBI:15378"/>
        <dbReference type="ChEBI" id="CHEBI:58405"/>
        <dbReference type="ChEBI" id="CHEBI:60033"/>
        <dbReference type="ChEBI" id="CHEBI:78435"/>
        <dbReference type="EC" id="2.4.99.28"/>
    </reaction>
</comment>
<evidence type="ECO:0000256" key="12">
    <source>
        <dbReference type="ARBA" id="ARBA00034000"/>
    </source>
</evidence>
<dbReference type="InterPro" id="IPR036950">
    <property type="entry name" value="PBP_transglycosylase"/>
</dbReference>
<dbReference type="Proteomes" id="UP000279968">
    <property type="component" value="Unassembled WGS sequence"/>
</dbReference>
<reference evidence="17 18" key="1">
    <citation type="journal article" date="2015" name="Int. J. Syst. Evol. Microbiol.">
        <title>Micromonospora costi sp. nov., isolated from a leaf of Costus speciosus.</title>
        <authorList>
            <person name="Thawai C."/>
        </authorList>
    </citation>
    <scope>NUCLEOTIDE SEQUENCE [LARGE SCALE GENOMIC DNA]</scope>
    <source>
        <strain evidence="17 18">CS1-12</strain>
    </source>
</reference>
<accession>A0A3B0A4Y9</accession>
<dbReference type="InterPro" id="IPR050396">
    <property type="entry name" value="Glycosyltr_51/Transpeptidase"/>
</dbReference>
<evidence type="ECO:0000259" key="16">
    <source>
        <dbReference type="Pfam" id="PF00912"/>
    </source>
</evidence>
<evidence type="ECO:0000256" key="2">
    <source>
        <dbReference type="ARBA" id="ARBA00007739"/>
    </source>
</evidence>
<evidence type="ECO:0000313" key="18">
    <source>
        <dbReference type="Proteomes" id="UP000279968"/>
    </source>
</evidence>
<dbReference type="SUPFAM" id="SSF56601">
    <property type="entry name" value="beta-lactamase/transpeptidase-like"/>
    <property type="match status" value="1"/>
</dbReference>
<evidence type="ECO:0000256" key="1">
    <source>
        <dbReference type="ARBA" id="ARBA00007090"/>
    </source>
</evidence>
<evidence type="ECO:0000256" key="4">
    <source>
        <dbReference type="ARBA" id="ARBA00022670"/>
    </source>
</evidence>
<protein>
    <submittedName>
        <fullName evidence="17">Penicillin-binding protein</fullName>
    </submittedName>
</protein>
<proteinExistence type="inferred from homology"/>
<dbReference type="Pfam" id="PF00912">
    <property type="entry name" value="Transgly"/>
    <property type="match status" value="1"/>
</dbReference>
<feature type="domain" description="Glycosyl transferase family 51" evidence="16">
    <location>
        <begin position="73"/>
        <end position="258"/>
    </location>
</feature>
<dbReference type="RefSeq" id="WP_120779679.1">
    <property type="nucleotide sequence ID" value="NZ_JBHLUP010000002.1"/>
</dbReference>
<evidence type="ECO:0000256" key="10">
    <source>
        <dbReference type="ARBA" id="ARBA00023268"/>
    </source>
</evidence>
<dbReference type="InterPro" id="IPR001264">
    <property type="entry name" value="Glyco_trans_51"/>
</dbReference>
<keyword evidence="18" id="KW-1185">Reference proteome</keyword>
<dbReference type="GO" id="GO:0008955">
    <property type="term" value="F:peptidoglycan glycosyltransferase activity"/>
    <property type="evidence" value="ECO:0007669"/>
    <property type="project" value="UniProtKB-EC"/>
</dbReference>
<evidence type="ECO:0000256" key="7">
    <source>
        <dbReference type="ARBA" id="ARBA00022801"/>
    </source>
</evidence>
<dbReference type="PANTHER" id="PTHR32282:SF33">
    <property type="entry name" value="PEPTIDOGLYCAN GLYCOSYLTRANSFERASE"/>
    <property type="match status" value="1"/>
</dbReference>
<keyword evidence="8" id="KW-0133">Cell shape</keyword>
<dbReference type="GO" id="GO:0030288">
    <property type="term" value="C:outer membrane-bounded periplasmic space"/>
    <property type="evidence" value="ECO:0007669"/>
    <property type="project" value="TreeGrafter"/>
</dbReference>
<keyword evidence="4" id="KW-0645">Protease</keyword>
<dbReference type="FunFam" id="1.10.3810.10:FF:000001">
    <property type="entry name" value="Penicillin-binding protein 1A"/>
    <property type="match status" value="1"/>
</dbReference>
<dbReference type="InterPro" id="IPR012338">
    <property type="entry name" value="Beta-lactam/transpept-like"/>
</dbReference>
<keyword evidence="10" id="KW-0511">Multifunctional enzyme</keyword>
<dbReference type="EMBL" id="RBAN01000002">
    <property type="protein sequence ID" value="RKN55490.1"/>
    <property type="molecule type" value="Genomic_DNA"/>
</dbReference>
<dbReference type="Gene3D" id="3.40.710.10">
    <property type="entry name" value="DD-peptidase/beta-lactamase superfamily"/>
    <property type="match status" value="1"/>
</dbReference>
<dbReference type="InterPro" id="IPR001460">
    <property type="entry name" value="PCN-bd_Tpept"/>
</dbReference>
<evidence type="ECO:0000256" key="6">
    <source>
        <dbReference type="ARBA" id="ARBA00022679"/>
    </source>
</evidence>
<evidence type="ECO:0000256" key="3">
    <source>
        <dbReference type="ARBA" id="ARBA00022645"/>
    </source>
</evidence>
<dbReference type="Pfam" id="PF00905">
    <property type="entry name" value="Transpeptidase"/>
    <property type="match status" value="1"/>
</dbReference>
<dbReference type="OrthoDB" id="9766909at2"/>
<dbReference type="GO" id="GO:0006508">
    <property type="term" value="P:proteolysis"/>
    <property type="evidence" value="ECO:0007669"/>
    <property type="project" value="UniProtKB-KW"/>
</dbReference>
<dbReference type="SUPFAM" id="SSF53955">
    <property type="entry name" value="Lysozyme-like"/>
    <property type="match status" value="1"/>
</dbReference>
<dbReference type="GO" id="GO:0009252">
    <property type="term" value="P:peptidoglycan biosynthetic process"/>
    <property type="evidence" value="ECO:0007669"/>
    <property type="project" value="UniProtKB-KW"/>
</dbReference>
<feature type="compositionally biased region" description="Basic and acidic residues" evidence="14">
    <location>
        <begin position="696"/>
        <end position="736"/>
    </location>
</feature>
<dbReference type="InterPro" id="IPR023346">
    <property type="entry name" value="Lysozyme-like_dom_sf"/>
</dbReference>
<comment type="similarity">
    <text evidence="2">In the N-terminal section; belongs to the glycosyltransferase 51 family.</text>
</comment>
<keyword evidence="11" id="KW-0961">Cell wall biogenesis/degradation</keyword>
<dbReference type="Gene3D" id="1.10.3810.10">
    <property type="entry name" value="Biosynthetic peptidoglycan transglycosylase-like"/>
    <property type="match status" value="1"/>
</dbReference>
<keyword evidence="7" id="KW-0378">Hydrolase</keyword>
<dbReference type="PANTHER" id="PTHR32282">
    <property type="entry name" value="BINDING PROTEIN TRANSPEPTIDASE, PUTATIVE-RELATED"/>
    <property type="match status" value="1"/>
</dbReference>
<evidence type="ECO:0000313" key="17">
    <source>
        <dbReference type="EMBL" id="RKN55490.1"/>
    </source>
</evidence>
<dbReference type="GO" id="GO:0071555">
    <property type="term" value="P:cell wall organization"/>
    <property type="evidence" value="ECO:0007669"/>
    <property type="project" value="UniProtKB-KW"/>
</dbReference>
<feature type="domain" description="Penicillin-binding protein transpeptidase" evidence="15">
    <location>
        <begin position="364"/>
        <end position="671"/>
    </location>
</feature>